<name>A0A5M8PFZ0_9LECA</name>
<organism evidence="2 3">
    <name type="scientific">Lasallia pustulata</name>
    <dbReference type="NCBI Taxonomy" id="136370"/>
    <lineage>
        <taxon>Eukaryota</taxon>
        <taxon>Fungi</taxon>
        <taxon>Dikarya</taxon>
        <taxon>Ascomycota</taxon>
        <taxon>Pezizomycotina</taxon>
        <taxon>Lecanoromycetes</taxon>
        <taxon>OSLEUM clade</taxon>
        <taxon>Umbilicariomycetidae</taxon>
        <taxon>Umbilicariales</taxon>
        <taxon>Umbilicariaceae</taxon>
        <taxon>Lasallia</taxon>
    </lineage>
</organism>
<feature type="signal peptide" evidence="1">
    <location>
        <begin position="1"/>
        <end position="23"/>
    </location>
</feature>
<dbReference type="Proteomes" id="UP000324767">
    <property type="component" value="Unassembled WGS sequence"/>
</dbReference>
<evidence type="ECO:0000313" key="2">
    <source>
        <dbReference type="EMBL" id="KAA6407836.1"/>
    </source>
</evidence>
<protein>
    <submittedName>
        <fullName evidence="2">Uncharacterized protein</fullName>
    </submittedName>
</protein>
<dbReference type="AlphaFoldDB" id="A0A5M8PFZ0"/>
<gene>
    <name evidence="2" type="ORF">FRX48_08187</name>
</gene>
<proteinExistence type="predicted"/>
<dbReference type="EMBL" id="VXIT01000015">
    <property type="protein sequence ID" value="KAA6407836.1"/>
    <property type="molecule type" value="Genomic_DNA"/>
</dbReference>
<keyword evidence="1" id="KW-0732">Signal</keyword>
<feature type="chain" id="PRO_5024456532" evidence="1">
    <location>
        <begin position="24"/>
        <end position="376"/>
    </location>
</feature>
<sequence length="376" mass="39825">MRGSPILVILFHQLFGLTLMALASPFPNATTSLANATTSLANASSTVSGDTISYCQEFIYSVNPYQGPYWEGMNASLSAYCLSSWCNALNTITPYETVIEEPVYPPKYVPPVTTTITNATISTATITSPASTPATLISYSSYPSFMPPCCGQCSLTIESGAQVLYWPTPAPEPPVSSIVDANGFTFVSPSVYVIFSSLSAADNCGAVGSLQPNFTTSFAPNELSTLSGDIRSPTLLTLPFDFADLNDCFTSFVTVTYSKEFDTTEVFTTVEPDWMTPSNYNLWESESSRCYPRIVVGTWMTQLDPAWSSCTVVSNYVGSGPIISVQPLPLADSITTASSSMTTSLAAPSSAPQSIAAMTSTAEAYVAASSGQAGAN</sequence>
<evidence type="ECO:0000256" key="1">
    <source>
        <dbReference type="SAM" id="SignalP"/>
    </source>
</evidence>
<comment type="caution">
    <text evidence="2">The sequence shown here is derived from an EMBL/GenBank/DDBJ whole genome shotgun (WGS) entry which is preliminary data.</text>
</comment>
<accession>A0A5M8PFZ0</accession>
<dbReference type="OrthoDB" id="3944128at2759"/>
<reference evidence="2 3" key="1">
    <citation type="submission" date="2019-09" db="EMBL/GenBank/DDBJ databases">
        <title>The hologenome of the rock-dwelling lichen Lasallia pustulata.</title>
        <authorList>
            <person name="Greshake Tzovaras B."/>
            <person name="Segers F."/>
            <person name="Bicker A."/>
            <person name="Dal Grande F."/>
            <person name="Otte J."/>
            <person name="Hankeln T."/>
            <person name="Schmitt I."/>
            <person name="Ebersberger I."/>
        </authorList>
    </citation>
    <scope>NUCLEOTIDE SEQUENCE [LARGE SCALE GENOMIC DNA]</scope>
    <source>
        <strain evidence="2">A1-1</strain>
    </source>
</reference>
<evidence type="ECO:0000313" key="3">
    <source>
        <dbReference type="Proteomes" id="UP000324767"/>
    </source>
</evidence>